<reference evidence="4 5" key="1">
    <citation type="journal article" date="2011" name="Front. Microbiol.">
        <title>Genomic signatures of strain selection and enhancement in Bacillus atrophaeus var. globigii, a historical biowarfare simulant.</title>
        <authorList>
            <person name="Gibbons H.S."/>
            <person name="Broomall S.M."/>
            <person name="McNew L.A."/>
            <person name="Daligault H."/>
            <person name="Chapman C."/>
            <person name="Bruce D."/>
            <person name="Karavis M."/>
            <person name="Krepps M."/>
            <person name="McGregor P.A."/>
            <person name="Hong C."/>
            <person name="Park K.H."/>
            <person name="Akmal A."/>
            <person name="Feldman A."/>
            <person name="Lin J.S."/>
            <person name="Chang W.E."/>
            <person name="Higgs B.W."/>
            <person name="Demirev P."/>
            <person name="Lindquist J."/>
            <person name="Liem A."/>
            <person name="Fochler E."/>
            <person name="Read T.D."/>
            <person name="Tapia R."/>
            <person name="Johnson S."/>
            <person name="Bishop-Lilly K.A."/>
            <person name="Detter C."/>
            <person name="Han C."/>
            <person name="Sozhamannan S."/>
            <person name="Rosenzweig C.N."/>
            <person name="Skowronski E.W."/>
        </authorList>
    </citation>
    <scope>NUCLEOTIDE SEQUENCE [LARGE SCALE GENOMIC DNA]</scope>
    <source>
        <strain evidence="4 5">AIT1</strain>
    </source>
</reference>
<dbReference type="GO" id="GO:0043590">
    <property type="term" value="C:bacterial nucleoid"/>
    <property type="evidence" value="ECO:0007669"/>
    <property type="project" value="TreeGrafter"/>
</dbReference>
<evidence type="ECO:0000256" key="2">
    <source>
        <dbReference type="ARBA" id="ARBA00009035"/>
    </source>
</evidence>
<organism evidence="4 5">
    <name type="scientific">Aliidiomarina taiwanensis</name>
    <dbReference type="NCBI Taxonomy" id="946228"/>
    <lineage>
        <taxon>Bacteria</taxon>
        <taxon>Pseudomonadati</taxon>
        <taxon>Pseudomonadota</taxon>
        <taxon>Gammaproteobacteria</taxon>
        <taxon>Alteromonadales</taxon>
        <taxon>Idiomarinaceae</taxon>
        <taxon>Aliidiomarina</taxon>
    </lineage>
</organism>
<evidence type="ECO:0000256" key="3">
    <source>
        <dbReference type="ARBA" id="ARBA00022490"/>
    </source>
</evidence>
<gene>
    <name evidence="4" type="ORF">CWE15_02600</name>
</gene>
<name>A0A432X9I9_9GAMM</name>
<dbReference type="GO" id="GO:0003690">
    <property type="term" value="F:double-stranded DNA binding"/>
    <property type="evidence" value="ECO:0007669"/>
    <property type="project" value="TreeGrafter"/>
</dbReference>
<accession>A0A432X9I9</accession>
<evidence type="ECO:0000313" key="4">
    <source>
        <dbReference type="EMBL" id="RUO44082.1"/>
    </source>
</evidence>
<keyword evidence="3" id="KW-0963">Cytoplasm</keyword>
<dbReference type="AlphaFoldDB" id="A0A432X9I9"/>
<dbReference type="Proteomes" id="UP000286976">
    <property type="component" value="Unassembled WGS sequence"/>
</dbReference>
<dbReference type="EMBL" id="PIPQ01000001">
    <property type="protein sequence ID" value="RUO44082.1"/>
    <property type="molecule type" value="Genomic_DNA"/>
</dbReference>
<comment type="caution">
    <text evidence="4">The sequence shown here is derived from an EMBL/GenBank/DDBJ whole genome shotgun (WGS) entry which is preliminary data.</text>
</comment>
<dbReference type="PANTHER" id="PTHR38772">
    <property type="match status" value="1"/>
</dbReference>
<sequence length="349" mass="39499">MKLDITTSIVHHLYHDNEGQFGLRLSPTELVDDVEVIALLEELNRVYNAKPAKGYANFVDELEVAEADETPADAPKFKLLLKQWLQQETSFIDFSHEVARLLKDEIAHYGFAESGFLMLSDFEQTGARYLLVSFLPVREGVMVQPDLSVDRAAQLDVTKLQLAARINLTEYQAKVENVDYISFIKGRAGRKVSDFFLDFLGCAERSNAKQSTESLVRTVQAFVGEEELPKEVAEQVRQEVYDYCGEQWQQGERVNIEALDERLQDKGAPSLRSYSESKEQELPDAFPADKTALRQLVRFQGQGGGLSVGFDQKMLGERVQYDPATDTLTITGTPPNLRDQLRRYYGLND</sequence>
<dbReference type="GO" id="GO:0003727">
    <property type="term" value="F:single-stranded RNA binding"/>
    <property type="evidence" value="ECO:0007669"/>
    <property type="project" value="TreeGrafter"/>
</dbReference>
<dbReference type="RefSeq" id="WP_126756480.1">
    <property type="nucleotide sequence ID" value="NZ_PIPQ01000001.1"/>
</dbReference>
<comment type="subcellular location">
    <subcellularLocation>
        <location evidence="1">Cytoplasm</location>
        <location evidence="1">Nucleoid</location>
    </subcellularLocation>
</comment>
<dbReference type="Pfam" id="PF04245">
    <property type="entry name" value="NA37"/>
    <property type="match status" value="1"/>
</dbReference>
<evidence type="ECO:0000256" key="1">
    <source>
        <dbReference type="ARBA" id="ARBA00004453"/>
    </source>
</evidence>
<proteinExistence type="inferred from homology"/>
<protein>
    <submittedName>
        <fullName evidence="4">Nucleoid-associated protein YejK</fullName>
    </submittedName>
</protein>
<evidence type="ECO:0000313" key="5">
    <source>
        <dbReference type="Proteomes" id="UP000286976"/>
    </source>
</evidence>
<keyword evidence="5" id="KW-1185">Reference proteome</keyword>
<comment type="similarity">
    <text evidence="2">Belongs to the YejK family.</text>
</comment>
<dbReference type="InterPro" id="IPR007358">
    <property type="entry name" value="Nucleoid_associated_NdpA"/>
</dbReference>
<dbReference type="NCBIfam" id="NF001557">
    <property type="entry name" value="PRK00378.1"/>
    <property type="match status" value="1"/>
</dbReference>
<dbReference type="OrthoDB" id="9131762at2"/>
<dbReference type="PANTHER" id="PTHR38772:SF1">
    <property type="entry name" value="NUCLEOID-ASSOCIATED PROTEIN YEJK"/>
    <property type="match status" value="1"/>
</dbReference>